<dbReference type="Pfam" id="PF25967">
    <property type="entry name" value="RND-MFP_C"/>
    <property type="match status" value="1"/>
</dbReference>
<evidence type="ECO:0000256" key="1">
    <source>
        <dbReference type="ARBA" id="ARBA00004519"/>
    </source>
</evidence>
<evidence type="ECO:0000259" key="7">
    <source>
        <dbReference type="Pfam" id="PF25944"/>
    </source>
</evidence>
<dbReference type="Pfam" id="PF25917">
    <property type="entry name" value="BSH_RND"/>
    <property type="match status" value="1"/>
</dbReference>
<dbReference type="Gene3D" id="2.40.50.100">
    <property type="match status" value="1"/>
</dbReference>
<comment type="similarity">
    <text evidence="2">Belongs to the membrane fusion protein (MFP) (TC 8.A.1) family.</text>
</comment>
<reference evidence="9 10" key="1">
    <citation type="journal article" date="2018" name="Environ. Microbiol.">
        <title>Genomes of ubiquitous marine and hypersaline Hydrogenovibrio, Thiomicrorhabdus and Thiomicrospira spp. encode a diversity of mechanisms to sustain chemolithoautotrophy in heterogeneous environments.</title>
        <authorList>
            <person name="Scott K.M."/>
            <person name="Williams J."/>
            <person name="Porter C.M.B."/>
            <person name="Russel S."/>
            <person name="Harmer T.L."/>
            <person name="Paul J.H."/>
            <person name="Antonen K.M."/>
            <person name="Bridges M.K."/>
            <person name="Camper G.J."/>
            <person name="Campla C.K."/>
            <person name="Casella L.G."/>
            <person name="Chase E."/>
            <person name="Conrad J.W."/>
            <person name="Cruz M.C."/>
            <person name="Dunlap D.S."/>
            <person name="Duran L."/>
            <person name="Fahsbender E.M."/>
            <person name="Goldsmith D.B."/>
            <person name="Keeley R.F."/>
            <person name="Kondoff M.R."/>
            <person name="Kussy B.I."/>
            <person name="Lane M.K."/>
            <person name="Lawler S."/>
            <person name="Leigh B.A."/>
            <person name="Lewis C."/>
            <person name="Lostal L.M."/>
            <person name="Marking D."/>
            <person name="Mancera P.A."/>
            <person name="McClenthan E.C."/>
            <person name="McIntyre E.A."/>
            <person name="Mine J.A."/>
            <person name="Modi S."/>
            <person name="Moore B.D."/>
            <person name="Morgan W.A."/>
            <person name="Nelson K.M."/>
            <person name="Nguyen K.N."/>
            <person name="Ogburn N."/>
            <person name="Parrino D.G."/>
            <person name="Pedapudi A.D."/>
            <person name="Pelham R.P."/>
            <person name="Preece A.M."/>
            <person name="Rampersad E.A."/>
            <person name="Richardson J.C."/>
            <person name="Rodgers C.M."/>
            <person name="Schaffer B.L."/>
            <person name="Sheridan N.E."/>
            <person name="Solone M.R."/>
            <person name="Staley Z.R."/>
            <person name="Tabuchi M."/>
            <person name="Waide R.J."/>
            <person name="Wanjugi P.W."/>
            <person name="Young S."/>
            <person name="Clum A."/>
            <person name="Daum C."/>
            <person name="Huntemann M."/>
            <person name="Ivanova N."/>
            <person name="Kyrpides N."/>
            <person name="Mikhailova N."/>
            <person name="Palaniappan K."/>
            <person name="Pillay M."/>
            <person name="Reddy T.B.K."/>
            <person name="Shapiro N."/>
            <person name="Stamatis D."/>
            <person name="Varghese N."/>
            <person name="Woyke T."/>
            <person name="Boden R."/>
            <person name="Freyermuth S.K."/>
            <person name="Kerfeld C.A."/>
        </authorList>
    </citation>
    <scope>NUCLEOTIDE SEQUENCE [LARGE SCALE GENOMIC DNA]</scope>
    <source>
        <strain evidence="9 10">JR-2</strain>
    </source>
</reference>
<keyword evidence="4" id="KW-0732">Signal</keyword>
<dbReference type="KEGG" id="htr:EPV75_05305"/>
<dbReference type="GO" id="GO:0005886">
    <property type="term" value="C:plasma membrane"/>
    <property type="evidence" value="ECO:0007669"/>
    <property type="project" value="UniProtKB-SubCell"/>
</dbReference>
<protein>
    <submittedName>
        <fullName evidence="9">Efflux RND transporter periplasmic adaptor subunit</fullName>
    </submittedName>
</protein>
<accession>A0A410H2G0</accession>
<evidence type="ECO:0000259" key="5">
    <source>
        <dbReference type="Pfam" id="PF25876"/>
    </source>
</evidence>
<dbReference type="InterPro" id="IPR006143">
    <property type="entry name" value="RND_pump_MFP"/>
</dbReference>
<feature type="domain" description="Multidrug resistance protein MdtA-like alpha-helical hairpin" evidence="5">
    <location>
        <begin position="102"/>
        <end position="171"/>
    </location>
</feature>
<organism evidence="9 10">
    <name type="scientific">Hydrogenovibrio thermophilus</name>
    <dbReference type="NCBI Taxonomy" id="265883"/>
    <lineage>
        <taxon>Bacteria</taxon>
        <taxon>Pseudomonadati</taxon>
        <taxon>Pseudomonadota</taxon>
        <taxon>Gammaproteobacteria</taxon>
        <taxon>Thiotrichales</taxon>
        <taxon>Piscirickettsiaceae</taxon>
        <taxon>Hydrogenovibrio</taxon>
    </lineage>
</organism>
<dbReference type="InterPro" id="IPR058624">
    <property type="entry name" value="MdtA-like_HH"/>
</dbReference>
<dbReference type="AlphaFoldDB" id="A0A410H2G0"/>
<keyword evidence="3" id="KW-0175">Coiled coil</keyword>
<feature type="domain" description="Multidrug resistance protein MdtA-like beta-barrel" evidence="7">
    <location>
        <begin position="207"/>
        <end position="293"/>
    </location>
</feature>
<evidence type="ECO:0000256" key="4">
    <source>
        <dbReference type="SAM" id="SignalP"/>
    </source>
</evidence>
<dbReference type="Proteomes" id="UP000285478">
    <property type="component" value="Chromosome"/>
</dbReference>
<dbReference type="Pfam" id="PF25876">
    <property type="entry name" value="HH_MFP_RND"/>
    <property type="match status" value="1"/>
</dbReference>
<feature type="chain" id="PRO_5019375866" evidence="4">
    <location>
        <begin position="24"/>
        <end position="376"/>
    </location>
</feature>
<dbReference type="RefSeq" id="WP_128384705.1">
    <property type="nucleotide sequence ID" value="NZ_CP035033.1"/>
</dbReference>
<dbReference type="FunFam" id="2.40.420.20:FF:000001">
    <property type="entry name" value="Efflux RND transporter periplasmic adaptor subunit"/>
    <property type="match status" value="1"/>
</dbReference>
<dbReference type="InterPro" id="IPR058625">
    <property type="entry name" value="MdtA-like_BSH"/>
</dbReference>
<evidence type="ECO:0000259" key="6">
    <source>
        <dbReference type="Pfam" id="PF25917"/>
    </source>
</evidence>
<evidence type="ECO:0000256" key="2">
    <source>
        <dbReference type="ARBA" id="ARBA00009477"/>
    </source>
</evidence>
<name>A0A410H2G0_9GAMM</name>
<dbReference type="Gene3D" id="2.40.420.20">
    <property type="match status" value="1"/>
</dbReference>
<evidence type="ECO:0000313" key="10">
    <source>
        <dbReference type="Proteomes" id="UP000285478"/>
    </source>
</evidence>
<feature type="domain" description="Multidrug resistance protein MdtA-like barrel-sandwich hybrid" evidence="6">
    <location>
        <begin position="62"/>
        <end position="196"/>
    </location>
</feature>
<dbReference type="NCBIfam" id="TIGR01730">
    <property type="entry name" value="RND_mfp"/>
    <property type="match status" value="1"/>
</dbReference>
<dbReference type="EMBL" id="CP035033">
    <property type="protein sequence ID" value="QAB15128.1"/>
    <property type="molecule type" value="Genomic_DNA"/>
</dbReference>
<sequence>MSKKTLFLAICCISSSFLSTAQAADTSAKPKRPLPSVVVQTVDTKNVSPEIKQSGRVEAIQTVDLRARVEGFLLKRNFVEGTMVKEGDVLFNIEKDTYQIALKEREADLMSAKATLKNNAADLERKRDMLKKDLISQSDVDAAEAARDTAKAQVKLSQAALEQAKLNLSYTDVVSPIDGVIGIANYTKGNLVKTTSDPLATITSVDPIYVSVEIGEKKLLQTRNLQMQNGDENLKAVPTLVLSDGTTYNHKGEFTYMGPEVDMTSNTVKVRATFPNPEHTLRPGQYVTVSIGLNKQNILPVVPQESVQKDKKGYFVLVVDANSKIEERRVDVGRQIDGDWAIKSGLKKGEQVVVQGLQKVRPDMKVNVVEAKGATK</sequence>
<dbReference type="InterPro" id="IPR058627">
    <property type="entry name" value="MdtA-like_C"/>
</dbReference>
<dbReference type="Gene3D" id="2.40.30.170">
    <property type="match status" value="1"/>
</dbReference>
<evidence type="ECO:0000313" key="9">
    <source>
        <dbReference type="EMBL" id="QAB15128.1"/>
    </source>
</evidence>
<dbReference type="Pfam" id="PF25944">
    <property type="entry name" value="Beta-barrel_RND"/>
    <property type="match status" value="1"/>
</dbReference>
<proteinExistence type="inferred from homology"/>
<dbReference type="Gene3D" id="1.10.287.470">
    <property type="entry name" value="Helix hairpin bin"/>
    <property type="match status" value="1"/>
</dbReference>
<feature type="coiled-coil region" evidence="3">
    <location>
        <begin position="106"/>
        <end position="167"/>
    </location>
</feature>
<dbReference type="SUPFAM" id="SSF111369">
    <property type="entry name" value="HlyD-like secretion proteins"/>
    <property type="match status" value="1"/>
</dbReference>
<dbReference type="PANTHER" id="PTHR30158">
    <property type="entry name" value="ACRA/E-RELATED COMPONENT OF DRUG EFFLUX TRANSPORTER"/>
    <property type="match status" value="1"/>
</dbReference>
<feature type="signal peptide" evidence="4">
    <location>
        <begin position="1"/>
        <end position="23"/>
    </location>
</feature>
<comment type="subcellular location">
    <subcellularLocation>
        <location evidence="1">Cell inner membrane</location>
        <topology evidence="1">Lipid-anchor</topology>
    </subcellularLocation>
</comment>
<dbReference type="GO" id="GO:0046677">
    <property type="term" value="P:response to antibiotic"/>
    <property type="evidence" value="ECO:0007669"/>
    <property type="project" value="TreeGrafter"/>
</dbReference>
<evidence type="ECO:0000259" key="8">
    <source>
        <dbReference type="Pfam" id="PF25967"/>
    </source>
</evidence>
<dbReference type="GO" id="GO:0022857">
    <property type="term" value="F:transmembrane transporter activity"/>
    <property type="evidence" value="ECO:0007669"/>
    <property type="project" value="InterPro"/>
</dbReference>
<evidence type="ECO:0000256" key="3">
    <source>
        <dbReference type="SAM" id="Coils"/>
    </source>
</evidence>
<keyword evidence="10" id="KW-1185">Reference proteome</keyword>
<dbReference type="InterPro" id="IPR058626">
    <property type="entry name" value="MdtA-like_b-barrel"/>
</dbReference>
<feature type="domain" description="Multidrug resistance protein MdtA-like C-terminal permuted SH3" evidence="8">
    <location>
        <begin position="301"/>
        <end position="359"/>
    </location>
</feature>
<gene>
    <name evidence="9" type="ORF">EPV75_05305</name>
</gene>